<feature type="compositionally biased region" description="Polar residues" evidence="2">
    <location>
        <begin position="183"/>
        <end position="200"/>
    </location>
</feature>
<feature type="domain" description="Myb/SANT-like DNA-binding" evidence="3">
    <location>
        <begin position="15"/>
        <end position="84"/>
    </location>
</feature>
<feature type="region of interest" description="Disordered" evidence="2">
    <location>
        <begin position="170"/>
        <end position="203"/>
    </location>
</feature>
<protein>
    <recommendedName>
        <fullName evidence="3">Myb/SANT-like DNA-binding domain-containing protein</fullName>
    </recommendedName>
</protein>
<dbReference type="InterPro" id="IPR044822">
    <property type="entry name" value="Myb_DNA-bind_4"/>
</dbReference>
<name>A0AAE0SLU8_9BIVA</name>
<organism evidence="4 5">
    <name type="scientific">Potamilus streckersoni</name>
    <dbReference type="NCBI Taxonomy" id="2493646"/>
    <lineage>
        <taxon>Eukaryota</taxon>
        <taxon>Metazoa</taxon>
        <taxon>Spiralia</taxon>
        <taxon>Lophotrochozoa</taxon>
        <taxon>Mollusca</taxon>
        <taxon>Bivalvia</taxon>
        <taxon>Autobranchia</taxon>
        <taxon>Heteroconchia</taxon>
        <taxon>Palaeoheterodonta</taxon>
        <taxon>Unionida</taxon>
        <taxon>Unionoidea</taxon>
        <taxon>Unionidae</taxon>
        <taxon>Ambleminae</taxon>
        <taxon>Lampsilini</taxon>
        <taxon>Potamilus</taxon>
    </lineage>
</organism>
<evidence type="ECO:0000256" key="2">
    <source>
        <dbReference type="SAM" id="MobiDB-lite"/>
    </source>
</evidence>
<dbReference type="AlphaFoldDB" id="A0AAE0SLU8"/>
<dbReference type="Proteomes" id="UP001195483">
    <property type="component" value="Unassembled WGS sequence"/>
</dbReference>
<evidence type="ECO:0000256" key="1">
    <source>
        <dbReference type="SAM" id="Coils"/>
    </source>
</evidence>
<dbReference type="Pfam" id="PF13837">
    <property type="entry name" value="Myb_DNA-bind_4"/>
    <property type="match status" value="1"/>
</dbReference>
<dbReference type="PANTHER" id="PTHR47595:SF1">
    <property type="entry name" value="MYB_SANT-LIKE DNA-BINDING DOMAIN-CONTAINING PROTEIN"/>
    <property type="match status" value="1"/>
</dbReference>
<keyword evidence="5" id="KW-1185">Reference proteome</keyword>
<sequence length="342" mass="39799">MMQFPRQITNRGITWNYEETKVLLDLWKADDVQNKLIQSKRNMDVYDYLAHNVNQITGSDRKAAQCRNRIKRLKAENYMIKNKGAFPSRYKTNLGFYKILDEVEEKNMARRAVSGEGPDSGEEEEDEDEYSGDWRIDCDDDNSCDLSVVIENADEKEEKAQINPFLPTVSTENWSKRQERPTDTATPQVSSTKPATSMSDKNSKIRFSPYPNATIFPSSHNAIPARPQEVNVLQEQHGDQCERLISLFTRLEDQRLRYEAEVQERRQRREEAWMKQMTELEDRRQKEENIIRLQLMKMHTQMFEMMCSAVTGVTHKCKNEEISSSYICLNTGLNPSSNSNTL</sequence>
<feature type="region of interest" description="Disordered" evidence="2">
    <location>
        <begin position="110"/>
        <end position="133"/>
    </location>
</feature>
<proteinExistence type="predicted"/>
<feature type="compositionally biased region" description="Acidic residues" evidence="2">
    <location>
        <begin position="119"/>
        <end position="131"/>
    </location>
</feature>
<evidence type="ECO:0000313" key="4">
    <source>
        <dbReference type="EMBL" id="KAK3594094.1"/>
    </source>
</evidence>
<keyword evidence="1" id="KW-0175">Coiled coil</keyword>
<reference evidence="4" key="2">
    <citation type="journal article" date="2021" name="Genome Biol. Evol.">
        <title>Developing a high-quality reference genome for a parasitic bivalve with doubly uniparental inheritance (Bivalvia: Unionida).</title>
        <authorList>
            <person name="Smith C.H."/>
        </authorList>
    </citation>
    <scope>NUCLEOTIDE SEQUENCE</scope>
    <source>
        <strain evidence="4">CHS0354</strain>
        <tissue evidence="4">Mantle</tissue>
    </source>
</reference>
<gene>
    <name evidence="4" type="ORF">CHS0354_040861</name>
</gene>
<feature type="coiled-coil region" evidence="1">
    <location>
        <begin position="248"/>
        <end position="290"/>
    </location>
</feature>
<reference evidence="4" key="3">
    <citation type="submission" date="2023-05" db="EMBL/GenBank/DDBJ databases">
        <authorList>
            <person name="Smith C.H."/>
        </authorList>
    </citation>
    <scope>NUCLEOTIDE SEQUENCE</scope>
    <source>
        <strain evidence="4">CHS0354</strain>
        <tissue evidence="4">Mantle</tissue>
    </source>
</reference>
<evidence type="ECO:0000259" key="3">
    <source>
        <dbReference type="Pfam" id="PF13837"/>
    </source>
</evidence>
<accession>A0AAE0SLU8</accession>
<dbReference type="PANTHER" id="PTHR47595">
    <property type="entry name" value="HEAT SHOCK 70 KDA PROTEIN 14"/>
    <property type="match status" value="1"/>
</dbReference>
<dbReference type="Gene3D" id="1.10.10.60">
    <property type="entry name" value="Homeodomain-like"/>
    <property type="match status" value="1"/>
</dbReference>
<dbReference type="EMBL" id="JAEAOA010002342">
    <property type="protein sequence ID" value="KAK3594094.1"/>
    <property type="molecule type" value="Genomic_DNA"/>
</dbReference>
<comment type="caution">
    <text evidence="4">The sequence shown here is derived from an EMBL/GenBank/DDBJ whole genome shotgun (WGS) entry which is preliminary data.</text>
</comment>
<evidence type="ECO:0000313" key="5">
    <source>
        <dbReference type="Proteomes" id="UP001195483"/>
    </source>
</evidence>
<reference evidence="4" key="1">
    <citation type="journal article" date="2021" name="Genome Biol. Evol.">
        <title>A High-Quality Reference Genome for a Parasitic Bivalve with Doubly Uniparental Inheritance (Bivalvia: Unionida).</title>
        <authorList>
            <person name="Smith C.H."/>
        </authorList>
    </citation>
    <scope>NUCLEOTIDE SEQUENCE</scope>
    <source>
        <strain evidence="4">CHS0354</strain>
    </source>
</reference>